<keyword evidence="3" id="KW-0548">Nucleotidyltransferase</keyword>
<name>A0ABV5MFL5_9ACTN</name>
<dbReference type="Gene3D" id="3.30.70.270">
    <property type="match status" value="1"/>
</dbReference>
<dbReference type="InterPro" id="IPR029787">
    <property type="entry name" value="Nucleotide_cyclase"/>
</dbReference>
<protein>
    <submittedName>
        <fullName evidence="3">Diguanylate cyclase domain-containing protein</fullName>
        <ecNumber evidence="3">2.7.7.65</ecNumber>
    </submittedName>
</protein>
<keyword evidence="4" id="KW-1185">Reference proteome</keyword>
<dbReference type="InterPro" id="IPR000160">
    <property type="entry name" value="GGDEF_dom"/>
</dbReference>
<gene>
    <name evidence="3" type="ORF">ACFFTR_31530</name>
</gene>
<comment type="caution">
    <text evidence="3">The sequence shown here is derived from an EMBL/GenBank/DDBJ whole genome shotgun (WGS) entry which is preliminary data.</text>
</comment>
<organism evidence="3 4">
    <name type="scientific">Dactylosporangium vinaceum</name>
    <dbReference type="NCBI Taxonomy" id="53362"/>
    <lineage>
        <taxon>Bacteria</taxon>
        <taxon>Bacillati</taxon>
        <taxon>Actinomycetota</taxon>
        <taxon>Actinomycetes</taxon>
        <taxon>Micromonosporales</taxon>
        <taxon>Micromonosporaceae</taxon>
        <taxon>Dactylosporangium</taxon>
    </lineage>
</organism>
<dbReference type="EC" id="2.7.7.65" evidence="3"/>
<evidence type="ECO:0000259" key="2">
    <source>
        <dbReference type="PROSITE" id="PS50887"/>
    </source>
</evidence>
<sequence length="493" mass="52110">MRRDPVVIAMIGATALLTAWFLLGPADAATQVRVFWTLLPLSDYLLGYFARRVTALDLPADTRRFWRAASHVSLIFIVGDASQTVVAWLHPGPAAAVPNAFQAATLMAGIAWMVWIMLTHPGRIATRQARIRFWLDAASVLVGAGVLVWLLLLPSGAGRPKTALVALLLGTVIILVAAFAAVKLILSGNAPLSVWAAAPMLLAGVVQGAVGALVGREGTHLRVLLAAQMLSSVLLIVGPRLQELSGPPAPASERVAKPYSLLPYTTLAGLFAALPFVLRDGVGPDDWLLLGGLFTATVLAVTRQQMTFAENAALMRELRHRATHDGLTALANRAHFDTTLAALTDHSAVLLVDLNDFKLINDTHGHHAGDTVLTAVATRLARVTPPTGLAARLGGDEFAVLLPGADADEAAAVAARFLTLLQAPIPVEGHSLRIRASVGLADGPPGNPDALLRRADSEMYRRKRGASAVALPKSRALGRPAALDFSDIYPVGR</sequence>
<feature type="transmembrane region" description="Helical" evidence="1">
    <location>
        <begin position="192"/>
        <end position="214"/>
    </location>
</feature>
<feature type="transmembrane region" description="Helical" evidence="1">
    <location>
        <begin position="131"/>
        <end position="152"/>
    </location>
</feature>
<proteinExistence type="predicted"/>
<evidence type="ECO:0000256" key="1">
    <source>
        <dbReference type="SAM" id="Phobius"/>
    </source>
</evidence>
<dbReference type="PANTHER" id="PTHR45138">
    <property type="entry name" value="REGULATORY COMPONENTS OF SENSORY TRANSDUCTION SYSTEM"/>
    <property type="match status" value="1"/>
</dbReference>
<dbReference type="PANTHER" id="PTHR45138:SF9">
    <property type="entry name" value="DIGUANYLATE CYCLASE DGCM-RELATED"/>
    <property type="match status" value="1"/>
</dbReference>
<dbReference type="Proteomes" id="UP001589608">
    <property type="component" value="Unassembled WGS sequence"/>
</dbReference>
<dbReference type="SUPFAM" id="SSF55073">
    <property type="entry name" value="Nucleotide cyclase"/>
    <property type="match status" value="1"/>
</dbReference>
<feature type="domain" description="GGDEF" evidence="2">
    <location>
        <begin position="345"/>
        <end position="474"/>
    </location>
</feature>
<accession>A0ABV5MFL5</accession>
<feature type="transmembrane region" description="Helical" evidence="1">
    <location>
        <begin position="101"/>
        <end position="119"/>
    </location>
</feature>
<feature type="transmembrane region" description="Helical" evidence="1">
    <location>
        <begin position="68"/>
        <end position="89"/>
    </location>
</feature>
<evidence type="ECO:0000313" key="3">
    <source>
        <dbReference type="EMBL" id="MFB9447647.1"/>
    </source>
</evidence>
<dbReference type="InterPro" id="IPR043128">
    <property type="entry name" value="Rev_trsase/Diguanyl_cyclase"/>
</dbReference>
<keyword evidence="1" id="KW-0472">Membrane</keyword>
<dbReference type="EMBL" id="JBHMCA010000054">
    <property type="protein sequence ID" value="MFB9447647.1"/>
    <property type="molecule type" value="Genomic_DNA"/>
</dbReference>
<keyword evidence="3" id="KW-0808">Transferase</keyword>
<dbReference type="GO" id="GO:0052621">
    <property type="term" value="F:diguanylate cyclase activity"/>
    <property type="evidence" value="ECO:0007669"/>
    <property type="project" value="UniProtKB-EC"/>
</dbReference>
<feature type="transmembrane region" description="Helical" evidence="1">
    <location>
        <begin position="164"/>
        <end position="186"/>
    </location>
</feature>
<dbReference type="PROSITE" id="PS50887">
    <property type="entry name" value="GGDEF"/>
    <property type="match status" value="1"/>
</dbReference>
<evidence type="ECO:0000313" key="4">
    <source>
        <dbReference type="Proteomes" id="UP001589608"/>
    </source>
</evidence>
<dbReference type="SMART" id="SM00267">
    <property type="entry name" value="GGDEF"/>
    <property type="match status" value="1"/>
</dbReference>
<dbReference type="RefSeq" id="WP_223102562.1">
    <property type="nucleotide sequence ID" value="NZ_CP061913.1"/>
</dbReference>
<dbReference type="NCBIfam" id="TIGR00254">
    <property type="entry name" value="GGDEF"/>
    <property type="match status" value="1"/>
</dbReference>
<dbReference type="InterPro" id="IPR050469">
    <property type="entry name" value="Diguanylate_Cyclase"/>
</dbReference>
<dbReference type="Pfam" id="PF00990">
    <property type="entry name" value="GGDEF"/>
    <property type="match status" value="1"/>
</dbReference>
<keyword evidence="1" id="KW-0812">Transmembrane</keyword>
<reference evidence="3 4" key="1">
    <citation type="submission" date="2024-09" db="EMBL/GenBank/DDBJ databases">
        <authorList>
            <person name="Sun Q."/>
            <person name="Mori K."/>
        </authorList>
    </citation>
    <scope>NUCLEOTIDE SEQUENCE [LARGE SCALE GENOMIC DNA]</scope>
    <source>
        <strain evidence="3 4">JCM 3307</strain>
    </source>
</reference>
<keyword evidence="1" id="KW-1133">Transmembrane helix</keyword>
<dbReference type="CDD" id="cd01949">
    <property type="entry name" value="GGDEF"/>
    <property type="match status" value="1"/>
</dbReference>